<reference evidence="10 11" key="1">
    <citation type="submission" date="2018-05" db="EMBL/GenBank/DDBJ databases">
        <title>Leucothrix arctica sp. nov., isolated from Arctic seawater.</title>
        <authorList>
            <person name="Choi A."/>
            <person name="Baek K."/>
        </authorList>
    </citation>
    <scope>NUCLEOTIDE SEQUENCE [LARGE SCALE GENOMIC DNA]</scope>
    <source>
        <strain evidence="10 11">JCM 18388</strain>
    </source>
</reference>
<evidence type="ECO:0000256" key="7">
    <source>
        <dbReference type="ARBA" id="ARBA00023136"/>
    </source>
</evidence>
<evidence type="ECO:0000256" key="4">
    <source>
        <dbReference type="ARBA" id="ARBA00022448"/>
    </source>
</evidence>
<evidence type="ECO:0000256" key="2">
    <source>
        <dbReference type="ARBA" id="ARBA00004170"/>
    </source>
</evidence>
<keyword evidence="4" id="KW-0813">Transport</keyword>
<evidence type="ECO:0000256" key="8">
    <source>
        <dbReference type="ARBA" id="ARBA00023196"/>
    </source>
</evidence>
<dbReference type="OrthoDB" id="9812769at2"/>
<gene>
    <name evidence="10" type="ORF">DKW60_22345</name>
</gene>
<evidence type="ECO:0000256" key="9">
    <source>
        <dbReference type="ARBA" id="ARBA00023310"/>
    </source>
</evidence>
<comment type="caution">
    <text evidence="10">The sequence shown here is derived from an EMBL/GenBank/DDBJ whole genome shotgun (WGS) entry which is preliminary data.</text>
</comment>
<accession>A0A317C1H6</accession>
<dbReference type="PRINTS" id="PR00126">
    <property type="entry name" value="ATPASEGAMMA"/>
</dbReference>
<dbReference type="Proteomes" id="UP000245539">
    <property type="component" value="Unassembled WGS sequence"/>
</dbReference>
<evidence type="ECO:0000313" key="11">
    <source>
        <dbReference type="Proteomes" id="UP000245539"/>
    </source>
</evidence>
<dbReference type="PANTHER" id="PTHR11693:SF22">
    <property type="entry name" value="ATP SYNTHASE SUBUNIT GAMMA, MITOCHONDRIAL"/>
    <property type="match status" value="1"/>
</dbReference>
<dbReference type="GO" id="GO:0046933">
    <property type="term" value="F:proton-transporting ATP synthase activity, rotational mechanism"/>
    <property type="evidence" value="ECO:0007669"/>
    <property type="project" value="InterPro"/>
</dbReference>
<keyword evidence="5" id="KW-0375">Hydrogen ion transport</keyword>
<dbReference type="Pfam" id="PF00231">
    <property type="entry name" value="ATP-synt"/>
    <property type="match status" value="1"/>
</dbReference>
<dbReference type="RefSeq" id="WP_109839871.1">
    <property type="nucleotide sequence ID" value="NZ_QGKM01000110.1"/>
</dbReference>
<dbReference type="EMBL" id="QGKM01000110">
    <property type="protein sequence ID" value="PWQ92207.1"/>
    <property type="molecule type" value="Genomic_DNA"/>
</dbReference>
<keyword evidence="11" id="KW-1185">Reference proteome</keyword>
<keyword evidence="6" id="KW-0406">Ion transport</keyword>
<evidence type="ECO:0000256" key="5">
    <source>
        <dbReference type="ARBA" id="ARBA00022781"/>
    </source>
</evidence>
<evidence type="ECO:0000256" key="3">
    <source>
        <dbReference type="ARBA" id="ARBA00007681"/>
    </source>
</evidence>
<dbReference type="GO" id="GO:0045259">
    <property type="term" value="C:proton-transporting ATP synthase complex"/>
    <property type="evidence" value="ECO:0007669"/>
    <property type="project" value="UniProtKB-KW"/>
</dbReference>
<comment type="similarity">
    <text evidence="3">Belongs to the ATPase gamma chain family.</text>
</comment>
<keyword evidence="8" id="KW-0139">CF(1)</keyword>
<organism evidence="10 11">
    <name type="scientific">Leucothrix pacifica</name>
    <dbReference type="NCBI Taxonomy" id="1247513"/>
    <lineage>
        <taxon>Bacteria</taxon>
        <taxon>Pseudomonadati</taxon>
        <taxon>Pseudomonadota</taxon>
        <taxon>Gammaproteobacteria</taxon>
        <taxon>Thiotrichales</taxon>
        <taxon>Thiotrichaceae</taxon>
        <taxon>Leucothrix</taxon>
    </lineage>
</organism>
<comment type="subcellular location">
    <subcellularLocation>
        <location evidence="2">Membrane</location>
        <topology evidence="2">Peripheral membrane protein</topology>
    </subcellularLocation>
</comment>
<dbReference type="InterPro" id="IPR017709">
    <property type="entry name" value="Alt_ATP_synth_F1_gsu"/>
</dbReference>
<name>A0A317C1H6_9GAMM</name>
<dbReference type="NCBIfam" id="TIGR03323">
    <property type="entry name" value="alt_F1F0_F1_gam"/>
    <property type="match status" value="1"/>
</dbReference>
<proteinExistence type="inferred from homology"/>
<dbReference type="Gene3D" id="3.40.1380.10">
    <property type="match status" value="1"/>
</dbReference>
<protein>
    <submittedName>
        <fullName evidence="10">F0F1 ATP synthase subunit gamma</fullName>
    </submittedName>
</protein>
<keyword evidence="9" id="KW-0066">ATP synthesis</keyword>
<dbReference type="AlphaFoldDB" id="A0A317C1H6"/>
<dbReference type="CDD" id="cd12151">
    <property type="entry name" value="F1-ATPase_gamma"/>
    <property type="match status" value="1"/>
</dbReference>
<comment type="function">
    <text evidence="1">Produces ATP from ADP in the presence of a proton gradient across the membrane. The gamma chain is believed to be important in regulating ATPase activity and the flow of protons through the CF(0) complex.</text>
</comment>
<dbReference type="Gene3D" id="1.10.287.80">
    <property type="entry name" value="ATP synthase, gamma subunit, helix hairpin domain"/>
    <property type="match status" value="1"/>
</dbReference>
<dbReference type="SUPFAM" id="SSF52943">
    <property type="entry name" value="ATP synthase (F1-ATPase), gamma subunit"/>
    <property type="match status" value="1"/>
</dbReference>
<dbReference type="InterPro" id="IPR035968">
    <property type="entry name" value="ATP_synth_F1_ATPase_gsu"/>
</dbReference>
<keyword evidence="7" id="KW-0472">Membrane</keyword>
<dbReference type="PANTHER" id="PTHR11693">
    <property type="entry name" value="ATP SYNTHASE GAMMA CHAIN"/>
    <property type="match status" value="1"/>
</dbReference>
<evidence type="ECO:0000256" key="1">
    <source>
        <dbReference type="ARBA" id="ARBA00003456"/>
    </source>
</evidence>
<evidence type="ECO:0000313" key="10">
    <source>
        <dbReference type="EMBL" id="PWQ92207.1"/>
    </source>
</evidence>
<evidence type="ECO:0000256" key="6">
    <source>
        <dbReference type="ARBA" id="ARBA00023065"/>
    </source>
</evidence>
<sequence length="289" mass="32094">MAESLEALRSRVDSAVDLQAVVRTMKAMSASGITQYENAVSALDGYFETVEQGLVACLKQTELLHNAAKSGEHVPVAVIVFGSDQGLVGQFNDTLAEFVQQKLTDITGEKKIWVVGERMYGHLQDADLALEHCFNVPGSVDGVTPLVGELLLATEHLWETGEQSPLYLFHQRPGKLSGQYKPRMHQLLPLDLRWQKALQEQVWTGPSLPETLGSTGLTLRALVREYLFVSLYQTCAESLASENSSRLVAMQRAEKNIEEMLAGLQHEYHHQRQEAIDEELFDLVAGFGE</sequence>
<dbReference type="InterPro" id="IPR000131">
    <property type="entry name" value="ATP_synth_F1_gsu"/>
</dbReference>